<evidence type="ECO:0000313" key="9">
    <source>
        <dbReference type="EMBL" id="KAK4480940.1"/>
    </source>
</evidence>
<evidence type="ECO:0000256" key="5">
    <source>
        <dbReference type="ARBA" id="ARBA00023136"/>
    </source>
</evidence>
<dbReference type="Proteomes" id="UP001291926">
    <property type="component" value="Unassembled WGS sequence"/>
</dbReference>
<dbReference type="SUPFAM" id="SSF103506">
    <property type="entry name" value="Mitochondrial carrier"/>
    <property type="match status" value="1"/>
</dbReference>
<evidence type="ECO:0000256" key="7">
    <source>
        <dbReference type="RuleBase" id="RU000488"/>
    </source>
</evidence>
<comment type="subcellular location">
    <subcellularLocation>
        <location evidence="1">Membrane</location>
        <topology evidence="1">Multi-pass membrane protein</topology>
    </subcellularLocation>
</comment>
<dbReference type="Gene3D" id="1.50.40.10">
    <property type="entry name" value="Mitochondrial carrier domain"/>
    <property type="match status" value="1"/>
</dbReference>
<dbReference type="PRINTS" id="PR00926">
    <property type="entry name" value="MITOCARRIER"/>
</dbReference>
<feature type="repeat" description="Solcar" evidence="6">
    <location>
        <begin position="179"/>
        <end position="262"/>
    </location>
</feature>
<dbReference type="EMBL" id="JAYDYQ010002685">
    <property type="protein sequence ID" value="KAK4480940.1"/>
    <property type="molecule type" value="Genomic_DNA"/>
</dbReference>
<dbReference type="PROSITE" id="PS50920">
    <property type="entry name" value="SOLCAR"/>
    <property type="match status" value="3"/>
</dbReference>
<keyword evidence="2 7" id="KW-0813">Transport</keyword>
<evidence type="ECO:0000256" key="8">
    <source>
        <dbReference type="SAM" id="MobiDB-lite"/>
    </source>
</evidence>
<evidence type="ECO:0000256" key="6">
    <source>
        <dbReference type="PROSITE-ProRule" id="PRU00282"/>
    </source>
</evidence>
<evidence type="ECO:0000256" key="1">
    <source>
        <dbReference type="ARBA" id="ARBA00004141"/>
    </source>
</evidence>
<keyword evidence="5 6" id="KW-0472">Membrane</keyword>
<name>A0ABR0CW36_9LAMI</name>
<evidence type="ECO:0008006" key="11">
    <source>
        <dbReference type="Google" id="ProtNLM"/>
    </source>
</evidence>
<feature type="region of interest" description="Disordered" evidence="8">
    <location>
        <begin position="1"/>
        <end position="25"/>
    </location>
</feature>
<feature type="compositionally biased region" description="Basic and acidic residues" evidence="8">
    <location>
        <begin position="1"/>
        <end position="11"/>
    </location>
</feature>
<evidence type="ECO:0000256" key="4">
    <source>
        <dbReference type="ARBA" id="ARBA00022737"/>
    </source>
</evidence>
<dbReference type="InterPro" id="IPR023395">
    <property type="entry name" value="MCP_dom_sf"/>
</dbReference>
<organism evidence="9 10">
    <name type="scientific">Penstemon davidsonii</name>
    <dbReference type="NCBI Taxonomy" id="160366"/>
    <lineage>
        <taxon>Eukaryota</taxon>
        <taxon>Viridiplantae</taxon>
        <taxon>Streptophyta</taxon>
        <taxon>Embryophyta</taxon>
        <taxon>Tracheophyta</taxon>
        <taxon>Spermatophyta</taxon>
        <taxon>Magnoliopsida</taxon>
        <taxon>eudicotyledons</taxon>
        <taxon>Gunneridae</taxon>
        <taxon>Pentapetalae</taxon>
        <taxon>asterids</taxon>
        <taxon>lamiids</taxon>
        <taxon>Lamiales</taxon>
        <taxon>Plantaginaceae</taxon>
        <taxon>Cheloneae</taxon>
        <taxon>Penstemon</taxon>
    </lineage>
</organism>
<dbReference type="InterPro" id="IPR002067">
    <property type="entry name" value="MCP"/>
</dbReference>
<protein>
    <recommendedName>
        <fullName evidence="11">Envelope ADP,ATP carrier protein, chloroplastic</fullName>
    </recommendedName>
</protein>
<dbReference type="InterPro" id="IPR018108">
    <property type="entry name" value="MCP_transmembrane"/>
</dbReference>
<feature type="repeat" description="Solcar" evidence="6">
    <location>
        <begin position="273"/>
        <end position="353"/>
    </location>
</feature>
<reference evidence="9 10" key="1">
    <citation type="journal article" date="2023" name="bioRxiv">
        <title>Genome report: Whole genome sequence and annotation of Penstemon davidsonii.</title>
        <authorList>
            <person name="Ostevik K.L."/>
            <person name="Alabady M."/>
            <person name="Zhang M."/>
            <person name="Rausher M.D."/>
        </authorList>
    </citation>
    <scope>NUCLEOTIDE SEQUENCE [LARGE SCALE GENOMIC DNA]</scope>
    <source>
        <strain evidence="9">DNT005</strain>
        <tissue evidence="9">Whole leaf</tissue>
    </source>
</reference>
<comment type="caution">
    <text evidence="9">The sequence shown here is derived from an EMBL/GenBank/DDBJ whole genome shotgun (WGS) entry which is preliminary data.</text>
</comment>
<keyword evidence="10" id="KW-1185">Reference proteome</keyword>
<gene>
    <name evidence="9" type="ORF">RD792_011798</name>
</gene>
<feature type="repeat" description="Solcar" evidence="6">
    <location>
        <begin position="79"/>
        <end position="171"/>
    </location>
</feature>
<dbReference type="PANTHER" id="PTHR24089">
    <property type="entry name" value="SOLUTE CARRIER FAMILY 25"/>
    <property type="match status" value="1"/>
</dbReference>
<accession>A0ABR0CW36</accession>
<comment type="similarity">
    <text evidence="7">Belongs to the mitochondrial carrier (TC 2.A.29) family.</text>
</comment>
<evidence type="ECO:0000313" key="10">
    <source>
        <dbReference type="Proteomes" id="UP001291926"/>
    </source>
</evidence>
<proteinExistence type="inferred from homology"/>
<keyword evidence="4" id="KW-0677">Repeat</keyword>
<evidence type="ECO:0000256" key="3">
    <source>
        <dbReference type="ARBA" id="ARBA00022692"/>
    </source>
</evidence>
<keyword evidence="3 6" id="KW-0812">Transmembrane</keyword>
<evidence type="ECO:0000256" key="2">
    <source>
        <dbReference type="ARBA" id="ARBA00022448"/>
    </source>
</evidence>
<dbReference type="Pfam" id="PF00153">
    <property type="entry name" value="Mito_carr"/>
    <property type="match status" value="3"/>
</dbReference>
<sequence length="409" mass="44534">MSPDSRPKLVWRDIPGLAPDNSTEPEQCRPKFAFAAVSNGSRRSNFACISVADRRDEKDFKPTSSQLLKHPLAMVALIPKDAALFAAGAIAGAAAKTVTAPLDRIKLLMQTHGLRAGQAAAKKGIGFIEALTLVGKEEGIKGYWKGNLPQVIRVIPYSAVQLFAYETYKKLFRGKNGELSIIGRLAAGACAGMTSTFVTYPLDVLRLRLAVEPGYRTMTEVAVNMLREEGFASFYNGLGPSLIGIAPYIAVNFCVFDLVKKALPKKYQKRTETSLLTALVSATVATSMCYPLDTVRRQMQMKGTPYVTVLDGIQGIVARDGLVGLYRGFVPNALKTLPNSRFTSLIPFALKLSSISALSKPILFSVHNSIRLTTFDTVKSLIAAAEKEFQKITEENRKKNDESTGDSKT</sequence>